<evidence type="ECO:0000256" key="1">
    <source>
        <dbReference type="SAM" id="MobiDB-lite"/>
    </source>
</evidence>
<dbReference type="Proteomes" id="UP000238348">
    <property type="component" value="Chromosome"/>
</dbReference>
<reference evidence="2 3" key="1">
    <citation type="submission" date="2015-09" db="EMBL/GenBank/DDBJ databases">
        <title>Sorangium comparison.</title>
        <authorList>
            <person name="Zaburannyi N."/>
            <person name="Bunk B."/>
            <person name="Overmann J."/>
            <person name="Mueller R."/>
        </authorList>
    </citation>
    <scope>NUCLEOTIDE SEQUENCE [LARGE SCALE GENOMIC DNA]</scope>
    <source>
        <strain evidence="2 3">So ce26</strain>
    </source>
</reference>
<dbReference type="AlphaFoldDB" id="A0A2L0EVP9"/>
<sequence length="413" mass="42057">MLCGAAVWIAACGAEGPTGRELGGSSIPEPPGGAGTPDDTANDPGNPAQTASSELRLRVPDGTRVTLDSVRVSSGSPAVMDVQSATGPTIVVPRAGAALVSVVAVDEDGEVLDASTSGAGCAVPALGEERVLVVPDAYASIQEAIDAAAYGDTVFVQPGEYHEHLRLRSGVRLVGAGAAATVLDGKGLGENLIDYTGAQNAVVRGFTLRNVGRAEGCAQDDVLACSGNWYAAAVYADGHTLPSNDCDRPSLLLTQSVIEGNKIGVMLYHHALAVVWNNVFLHNTHAFVANHLQDHAVVAQNVFYGNSAHALAAGAAELDVLNNVLVANGVALEQEYVQRGRVRCNVLFDNDSTGNVIVPGEDGNLVADPLLAGLLAGDFHPAAGSPALTAGCLGEDEVESVAAGAHGGPLGAW</sequence>
<dbReference type="InterPro" id="IPR012334">
    <property type="entry name" value="Pectin_lyas_fold"/>
</dbReference>
<dbReference type="InterPro" id="IPR011050">
    <property type="entry name" value="Pectin_lyase_fold/virulence"/>
</dbReference>
<accession>A0A2L0EVP9</accession>
<evidence type="ECO:0000313" key="2">
    <source>
        <dbReference type="EMBL" id="AUX43339.1"/>
    </source>
</evidence>
<dbReference type="EMBL" id="CP012673">
    <property type="protein sequence ID" value="AUX43339.1"/>
    <property type="molecule type" value="Genomic_DNA"/>
</dbReference>
<dbReference type="Gene3D" id="2.160.20.10">
    <property type="entry name" value="Single-stranded right-handed beta-helix, Pectin lyase-like"/>
    <property type="match status" value="1"/>
</dbReference>
<feature type="region of interest" description="Disordered" evidence="1">
    <location>
        <begin position="18"/>
        <end position="52"/>
    </location>
</feature>
<protein>
    <submittedName>
        <fullName evidence="2">Uncharacterized protein</fullName>
    </submittedName>
</protein>
<gene>
    <name evidence="2" type="ORF">SOCE26_047870</name>
</gene>
<name>A0A2L0EVP9_SORCE</name>
<evidence type="ECO:0000313" key="3">
    <source>
        <dbReference type="Proteomes" id="UP000238348"/>
    </source>
</evidence>
<dbReference type="SUPFAM" id="SSF51126">
    <property type="entry name" value="Pectin lyase-like"/>
    <property type="match status" value="1"/>
</dbReference>
<proteinExistence type="predicted"/>
<organism evidence="2 3">
    <name type="scientific">Sorangium cellulosum</name>
    <name type="common">Polyangium cellulosum</name>
    <dbReference type="NCBI Taxonomy" id="56"/>
    <lineage>
        <taxon>Bacteria</taxon>
        <taxon>Pseudomonadati</taxon>
        <taxon>Myxococcota</taxon>
        <taxon>Polyangia</taxon>
        <taxon>Polyangiales</taxon>
        <taxon>Polyangiaceae</taxon>
        <taxon>Sorangium</taxon>
    </lineage>
</organism>